<organism evidence="2 3">
    <name type="scientific">Bubo bubo</name>
    <name type="common">Eurasian eagle-owl</name>
    <name type="synonym">Strix bubo</name>
    <dbReference type="NCBI Taxonomy" id="30461"/>
    <lineage>
        <taxon>Eukaryota</taxon>
        <taxon>Metazoa</taxon>
        <taxon>Chordata</taxon>
        <taxon>Craniata</taxon>
        <taxon>Vertebrata</taxon>
        <taxon>Euteleostomi</taxon>
        <taxon>Archelosauria</taxon>
        <taxon>Archosauria</taxon>
        <taxon>Dinosauria</taxon>
        <taxon>Saurischia</taxon>
        <taxon>Theropoda</taxon>
        <taxon>Coelurosauria</taxon>
        <taxon>Aves</taxon>
        <taxon>Neognathae</taxon>
        <taxon>Neoaves</taxon>
        <taxon>Telluraves</taxon>
        <taxon>Strigiformes</taxon>
        <taxon>Strigidae</taxon>
        <taxon>Bubo</taxon>
    </lineage>
</organism>
<evidence type="ECO:0000313" key="2">
    <source>
        <dbReference type="Ensembl" id="ENSBOBP00000009691.1"/>
    </source>
</evidence>
<dbReference type="Proteomes" id="UP000694567">
    <property type="component" value="Unplaced"/>
</dbReference>
<dbReference type="PANTHER" id="PTHR12155:SF30">
    <property type="entry name" value="PROTEIN SLFN14"/>
    <property type="match status" value="1"/>
</dbReference>
<sequence length="361" mass="39491">MELWRSREEKCSHKAASTGLSCRPFTSVVPGTSSDAAGFLRRERGCAKLCGGSGPSAKKALATSKMSLPGLSKRDKVVGGEVLDSTETTHTEFKNFTEDILEYIRKTLPNYVSAFKEALEKTVADTMGAVLVHHFCSSQAVTGSKDGKWIELMTAADPDLSDLADEFENELSLANGPPLTKPIYSKAGLQCVSELQKGLYPVCSNEIKWKPETICTDLFSEYPGLEDLTKKQIHPLNKGILVFSRSWVVDTGLPKPQDVVCDVLLVAGNVYPVLYTVVKDASSAESENSRETAYALKQKLGSDGAYASKMSVIPQILHLNDTKNQMEVPENDVPQQESLACAEPIRWNKCFHRENDTASCS</sequence>
<evidence type="ECO:0000313" key="3">
    <source>
        <dbReference type="Proteomes" id="UP000694567"/>
    </source>
</evidence>
<protein>
    <recommendedName>
        <fullName evidence="1">Schlafen GTPase-like domain-containing protein</fullName>
    </recommendedName>
</protein>
<dbReference type="InterPro" id="IPR029684">
    <property type="entry name" value="Schlafen"/>
</dbReference>
<dbReference type="InterPro" id="IPR048729">
    <property type="entry name" value="SLFN_GTPase-like"/>
</dbReference>
<dbReference type="Pfam" id="PF21026">
    <property type="entry name" value="SLFN_GTPase-like"/>
    <property type="match status" value="1"/>
</dbReference>
<evidence type="ECO:0000259" key="1">
    <source>
        <dbReference type="Pfam" id="PF21026"/>
    </source>
</evidence>
<dbReference type="AlphaFoldDB" id="A0A8C0ICD9"/>
<proteinExistence type="predicted"/>
<reference evidence="2" key="2">
    <citation type="submission" date="2025-09" db="UniProtKB">
        <authorList>
            <consortium name="Ensembl"/>
        </authorList>
    </citation>
    <scope>IDENTIFICATION</scope>
</reference>
<accession>A0A8C0ICD9</accession>
<dbReference type="PANTHER" id="PTHR12155">
    <property type="entry name" value="SCHLAFEN"/>
    <property type="match status" value="1"/>
</dbReference>
<reference evidence="2" key="1">
    <citation type="submission" date="2025-08" db="UniProtKB">
        <authorList>
            <consortium name="Ensembl"/>
        </authorList>
    </citation>
    <scope>IDENTIFICATION</scope>
</reference>
<feature type="domain" description="Schlafen GTPase-like" evidence="1">
    <location>
        <begin position="205"/>
        <end position="328"/>
    </location>
</feature>
<keyword evidence="3" id="KW-1185">Reference proteome</keyword>
<name>A0A8C0ICD9_BUBBB</name>
<dbReference type="Ensembl" id="ENSBOBT00000009937.1">
    <property type="protein sequence ID" value="ENSBOBP00000009691.1"/>
    <property type="gene ID" value="ENSBOBG00000006252.1"/>
</dbReference>